<reference evidence="3" key="1">
    <citation type="submission" date="2016-10" db="EMBL/GenBank/DDBJ databases">
        <authorList>
            <person name="Varghese N."/>
            <person name="Submissions S."/>
        </authorList>
    </citation>
    <scope>NUCLEOTIDE SEQUENCE [LARGE SCALE GENOMIC DNA]</scope>
    <source>
        <strain evidence="3">CGMCC 1.8895</strain>
    </source>
</reference>
<sequence>MKNLFKVVMVLALALGLGAIAGNQNVEAASCNGVNKVVDDRDGATMVKHVYLNSCETSDKAAEIQNTADMNGELADVAGLLPGVFKVMELPPAIASAMEETRAQSVADADNGNGVILTYEKDLNHKDVSMHWIHKSTAPQ</sequence>
<evidence type="ECO:0000256" key="1">
    <source>
        <dbReference type="SAM" id="SignalP"/>
    </source>
</evidence>
<dbReference type="RefSeq" id="WP_092986522.1">
    <property type="nucleotide sequence ID" value="NZ_FNFY01000013.1"/>
</dbReference>
<evidence type="ECO:0000313" key="2">
    <source>
        <dbReference type="EMBL" id="SDK90832.1"/>
    </source>
</evidence>
<dbReference type="EMBL" id="FNFY01000013">
    <property type="protein sequence ID" value="SDK90832.1"/>
    <property type="molecule type" value="Genomic_DNA"/>
</dbReference>
<accession>A0A1G9FR63</accession>
<proteinExistence type="predicted"/>
<evidence type="ECO:0000313" key="3">
    <source>
        <dbReference type="Proteomes" id="UP000199008"/>
    </source>
</evidence>
<protein>
    <submittedName>
        <fullName evidence="2">Uncharacterized protein</fullName>
    </submittedName>
</protein>
<keyword evidence="1" id="KW-0732">Signal</keyword>
<dbReference type="AlphaFoldDB" id="A0A1G9FR63"/>
<gene>
    <name evidence="2" type="ORF">SAMN05216216_11361</name>
</gene>
<feature type="signal peptide" evidence="1">
    <location>
        <begin position="1"/>
        <end position="21"/>
    </location>
</feature>
<dbReference type="Proteomes" id="UP000199008">
    <property type="component" value="Unassembled WGS sequence"/>
</dbReference>
<keyword evidence="3" id="KW-1185">Reference proteome</keyword>
<dbReference type="OrthoDB" id="9828192at2"/>
<organism evidence="2 3">
    <name type="scientific">Lacicoccus qingdaonensis</name>
    <dbReference type="NCBI Taxonomy" id="576118"/>
    <lineage>
        <taxon>Bacteria</taxon>
        <taxon>Bacillati</taxon>
        <taxon>Bacillota</taxon>
        <taxon>Bacilli</taxon>
        <taxon>Bacillales</taxon>
        <taxon>Salinicoccaceae</taxon>
        <taxon>Lacicoccus</taxon>
    </lineage>
</organism>
<name>A0A1G9FR63_9BACL</name>
<dbReference type="STRING" id="576118.SAMN05216216_11361"/>
<feature type="chain" id="PRO_5039013880" evidence="1">
    <location>
        <begin position="22"/>
        <end position="140"/>
    </location>
</feature>